<dbReference type="GO" id="GO:0007165">
    <property type="term" value="P:signal transduction"/>
    <property type="evidence" value="ECO:0007669"/>
    <property type="project" value="InterPro"/>
</dbReference>
<reference evidence="6 7" key="1">
    <citation type="submission" date="2017-04" db="EMBL/GenBank/DDBJ databases">
        <title>Bacillus krulwichiae AM31D Genome sequencing and assembly.</title>
        <authorList>
            <person name="Krulwich T.A."/>
            <person name="Anastor L."/>
            <person name="Ehrlich R."/>
            <person name="Ehrlich G.D."/>
            <person name="Janto B."/>
        </authorList>
    </citation>
    <scope>NUCLEOTIDE SEQUENCE [LARGE SCALE GENOMIC DNA]</scope>
    <source>
        <strain evidence="6 7">AM31D</strain>
    </source>
</reference>
<evidence type="ECO:0000313" key="6">
    <source>
        <dbReference type="EMBL" id="ARK30584.1"/>
    </source>
</evidence>
<dbReference type="InterPro" id="IPR003660">
    <property type="entry name" value="HAMP_dom"/>
</dbReference>
<keyword evidence="7" id="KW-1185">Reference proteome</keyword>
<dbReference type="PROSITE" id="PS50885">
    <property type="entry name" value="HAMP"/>
    <property type="match status" value="1"/>
</dbReference>
<proteinExistence type="predicted"/>
<dbReference type="RefSeq" id="WP_257391660.1">
    <property type="nucleotide sequence ID" value="NZ_CP020814.1"/>
</dbReference>
<dbReference type="Gene3D" id="6.10.340.10">
    <property type="match status" value="1"/>
</dbReference>
<organism evidence="6 7">
    <name type="scientific">Halalkalibacter krulwichiae</name>
    <dbReference type="NCBI Taxonomy" id="199441"/>
    <lineage>
        <taxon>Bacteria</taxon>
        <taxon>Bacillati</taxon>
        <taxon>Bacillota</taxon>
        <taxon>Bacilli</taxon>
        <taxon>Bacillales</taxon>
        <taxon>Bacillaceae</taxon>
        <taxon>Halalkalibacter</taxon>
    </lineage>
</organism>
<dbReference type="GO" id="GO:0005886">
    <property type="term" value="C:plasma membrane"/>
    <property type="evidence" value="ECO:0007669"/>
    <property type="project" value="UniProtKB-SubCell"/>
</dbReference>
<keyword evidence="4" id="KW-0812">Transmembrane</keyword>
<keyword evidence="3 4" id="KW-0472">Membrane</keyword>
<keyword evidence="2" id="KW-1003">Cell membrane</keyword>
<dbReference type="AlphaFoldDB" id="A0A1X9MD67"/>
<dbReference type="GO" id="GO:0016301">
    <property type="term" value="F:kinase activity"/>
    <property type="evidence" value="ECO:0007669"/>
    <property type="project" value="UniProtKB-KW"/>
</dbReference>
<dbReference type="CDD" id="cd06225">
    <property type="entry name" value="HAMP"/>
    <property type="match status" value="1"/>
</dbReference>
<name>A0A1X9MD67_9BACI</name>
<sequence length="389" mass="45017">MKNLSRNMSFRNKILIVLLLITGILSSFAFIIIRSIDQVNQVSVEINHNNVPELIWITHWENELKAKEYIVESFIENDYCCDLVETYFSFETGSLEELEHSFEHVPPSLVSINRQIELLDFMILSYVSGLIQYSDQTALENYLNNEYMAKLHEVRGLIENSKQTTFQTLHQHSNNLSVIIKESLWLLLLLTISSVSISIFLAYQLSKNLTKPIEQMVTKVDHIANGNYGLTVDHPNQVELQLLTSSINKMSKGLKDSFQTIINDKVFREQIVNSLPIGIITFDDRFEDVSLNNLAKKVLGSKKEFTFLLNEADNPNKRFWEILRSKELIHNEKVPFYSLAGEEKYFLISQSELLNQDQLGIGRIFYFIDITENEDLEKRTHQSEKLALV</sequence>
<evidence type="ECO:0000256" key="2">
    <source>
        <dbReference type="ARBA" id="ARBA00022475"/>
    </source>
</evidence>
<evidence type="ECO:0000256" key="1">
    <source>
        <dbReference type="ARBA" id="ARBA00004236"/>
    </source>
</evidence>
<accession>A0A1X9MD67</accession>
<dbReference type="STRING" id="199441.BkAM31D_12505"/>
<dbReference type="InterPro" id="IPR035965">
    <property type="entry name" value="PAS-like_dom_sf"/>
</dbReference>
<keyword evidence="4" id="KW-1133">Transmembrane helix</keyword>
<dbReference type="Gene3D" id="3.30.450.20">
    <property type="entry name" value="PAS domain"/>
    <property type="match status" value="1"/>
</dbReference>
<evidence type="ECO:0000256" key="3">
    <source>
        <dbReference type="ARBA" id="ARBA00023136"/>
    </source>
</evidence>
<dbReference type="SUPFAM" id="SSF158472">
    <property type="entry name" value="HAMP domain-like"/>
    <property type="match status" value="1"/>
</dbReference>
<keyword evidence="6" id="KW-0808">Transferase</keyword>
<comment type="subcellular location">
    <subcellularLocation>
        <location evidence="1">Cell membrane</location>
    </subcellularLocation>
</comment>
<gene>
    <name evidence="6" type="ORF">BkAM31D_12505</name>
</gene>
<dbReference type="SMART" id="SM00304">
    <property type="entry name" value="HAMP"/>
    <property type="match status" value="1"/>
</dbReference>
<evidence type="ECO:0000259" key="5">
    <source>
        <dbReference type="PROSITE" id="PS50885"/>
    </source>
</evidence>
<keyword evidence="6" id="KW-0418">Kinase</keyword>
<dbReference type="KEGG" id="bkw:BkAM31D_12505"/>
<feature type="domain" description="HAMP" evidence="5">
    <location>
        <begin position="207"/>
        <end position="259"/>
    </location>
</feature>
<dbReference type="EMBL" id="CP020814">
    <property type="protein sequence ID" value="ARK30584.1"/>
    <property type="molecule type" value="Genomic_DNA"/>
</dbReference>
<protein>
    <submittedName>
        <fullName evidence="6">Sensory histidine kinase AtoS</fullName>
    </submittedName>
</protein>
<dbReference type="Proteomes" id="UP000193006">
    <property type="component" value="Chromosome"/>
</dbReference>
<dbReference type="SUPFAM" id="SSF55785">
    <property type="entry name" value="PYP-like sensor domain (PAS domain)"/>
    <property type="match status" value="1"/>
</dbReference>
<evidence type="ECO:0000256" key="4">
    <source>
        <dbReference type="SAM" id="Phobius"/>
    </source>
</evidence>
<evidence type="ECO:0000313" key="7">
    <source>
        <dbReference type="Proteomes" id="UP000193006"/>
    </source>
</evidence>
<feature type="transmembrane region" description="Helical" evidence="4">
    <location>
        <begin position="184"/>
        <end position="203"/>
    </location>
</feature>
<dbReference type="Pfam" id="PF00672">
    <property type="entry name" value="HAMP"/>
    <property type="match status" value="1"/>
</dbReference>